<comment type="cofactor">
    <cofactor evidence="1">
        <name>thiamine diphosphate</name>
        <dbReference type="ChEBI" id="CHEBI:58937"/>
    </cofactor>
</comment>
<dbReference type="SUPFAM" id="SSF52518">
    <property type="entry name" value="Thiamin diphosphate-binding fold (THDP-binding)"/>
    <property type="match status" value="1"/>
</dbReference>
<keyword evidence="4" id="KW-0472">Membrane</keyword>
<reference evidence="6" key="1">
    <citation type="journal article" date="2015" name="Nature">
        <title>Complex archaea that bridge the gap between prokaryotes and eukaryotes.</title>
        <authorList>
            <person name="Spang A."/>
            <person name="Saw J.H."/>
            <person name="Jorgensen S.L."/>
            <person name="Zaremba-Niedzwiedzka K."/>
            <person name="Martijn J."/>
            <person name="Lind A.E."/>
            <person name="van Eijk R."/>
            <person name="Schleper C."/>
            <person name="Guy L."/>
            <person name="Ettema T.J."/>
        </authorList>
    </citation>
    <scope>NUCLEOTIDE SEQUENCE</scope>
</reference>
<evidence type="ECO:0000256" key="3">
    <source>
        <dbReference type="ARBA" id="ARBA00023052"/>
    </source>
</evidence>
<dbReference type="PANTHER" id="PTHR11516:SF60">
    <property type="entry name" value="PYRUVATE DEHYDROGENASE E1 COMPONENT SUBUNIT ALPHA"/>
    <property type="match status" value="1"/>
</dbReference>
<dbReference type="InterPro" id="IPR001017">
    <property type="entry name" value="DH_E1"/>
</dbReference>
<dbReference type="GO" id="GO:0006086">
    <property type="term" value="P:pyruvate decarboxylation to acetyl-CoA"/>
    <property type="evidence" value="ECO:0007669"/>
    <property type="project" value="TreeGrafter"/>
</dbReference>
<dbReference type="GO" id="GO:0004739">
    <property type="term" value="F:pyruvate dehydrogenase (acetyl-transferring) activity"/>
    <property type="evidence" value="ECO:0007669"/>
    <property type="project" value="TreeGrafter"/>
</dbReference>
<name>A0A0F9KY31_9ZZZZ</name>
<protein>
    <recommendedName>
        <fullName evidence="5">Dehydrogenase E1 component domain-containing protein</fullName>
    </recommendedName>
</protein>
<dbReference type="InterPro" id="IPR029061">
    <property type="entry name" value="THDP-binding"/>
</dbReference>
<dbReference type="Gene3D" id="3.40.50.970">
    <property type="match status" value="1"/>
</dbReference>
<sequence length="204" mass="22799">MTPNDLLAFETEIAAEFNAGEIPYPVHLESGNENQLIEIFKDVQSIDWIFGSWRLHLKCLLKGVSREELKAAIRRGKSMALRFPKERVYGSAIVGGTVPIALGVALAIKRYGGKSKVWCFLGDMTFRSGIAHECITYAANFELPITWVVEDNGVSVCTDTREAWGLGRERGPEGPTNVFNRGSIRYYQYQSKWPHAGAGVRVQF</sequence>
<keyword evidence="4" id="KW-0812">Transmembrane</keyword>
<dbReference type="AlphaFoldDB" id="A0A0F9KY31"/>
<dbReference type="EMBL" id="LAZR01012420">
    <property type="protein sequence ID" value="KKM26923.1"/>
    <property type="molecule type" value="Genomic_DNA"/>
</dbReference>
<evidence type="ECO:0000313" key="6">
    <source>
        <dbReference type="EMBL" id="KKM26923.1"/>
    </source>
</evidence>
<dbReference type="Pfam" id="PF00676">
    <property type="entry name" value="E1_dh"/>
    <property type="match status" value="1"/>
</dbReference>
<keyword evidence="2" id="KW-0560">Oxidoreductase</keyword>
<dbReference type="InterPro" id="IPR050642">
    <property type="entry name" value="PDH_E1_Alpha_Subunit"/>
</dbReference>
<feature type="transmembrane region" description="Helical" evidence="4">
    <location>
        <begin position="88"/>
        <end position="108"/>
    </location>
</feature>
<feature type="domain" description="Dehydrogenase E1 component" evidence="5">
    <location>
        <begin position="8"/>
        <end position="163"/>
    </location>
</feature>
<comment type="caution">
    <text evidence="6">The sequence shown here is derived from an EMBL/GenBank/DDBJ whole genome shotgun (WGS) entry which is preliminary data.</text>
</comment>
<evidence type="ECO:0000256" key="1">
    <source>
        <dbReference type="ARBA" id="ARBA00001964"/>
    </source>
</evidence>
<evidence type="ECO:0000259" key="5">
    <source>
        <dbReference type="Pfam" id="PF00676"/>
    </source>
</evidence>
<organism evidence="6">
    <name type="scientific">marine sediment metagenome</name>
    <dbReference type="NCBI Taxonomy" id="412755"/>
    <lineage>
        <taxon>unclassified sequences</taxon>
        <taxon>metagenomes</taxon>
        <taxon>ecological metagenomes</taxon>
    </lineage>
</organism>
<proteinExistence type="predicted"/>
<keyword evidence="3" id="KW-0786">Thiamine pyrophosphate</keyword>
<keyword evidence="4" id="KW-1133">Transmembrane helix</keyword>
<dbReference type="PANTHER" id="PTHR11516">
    <property type="entry name" value="PYRUVATE DEHYDROGENASE E1 COMPONENT, ALPHA SUBUNIT BACTERIAL AND ORGANELLAR"/>
    <property type="match status" value="1"/>
</dbReference>
<evidence type="ECO:0000256" key="4">
    <source>
        <dbReference type="SAM" id="Phobius"/>
    </source>
</evidence>
<gene>
    <name evidence="6" type="ORF">LCGC14_1579900</name>
</gene>
<evidence type="ECO:0000256" key="2">
    <source>
        <dbReference type="ARBA" id="ARBA00023002"/>
    </source>
</evidence>
<accession>A0A0F9KY31</accession>